<protein>
    <submittedName>
        <fullName evidence="1">DUF1501 domain-containing protein</fullName>
    </submittedName>
</protein>
<dbReference type="SUPFAM" id="SSF53649">
    <property type="entry name" value="Alkaline phosphatase-like"/>
    <property type="match status" value="1"/>
</dbReference>
<dbReference type="PANTHER" id="PTHR43737:SF1">
    <property type="entry name" value="DUF1501 DOMAIN-CONTAINING PROTEIN"/>
    <property type="match status" value="1"/>
</dbReference>
<reference evidence="1" key="1">
    <citation type="journal article" date="2020" name="mSystems">
        <title>Genome- and Community-Level Interaction Insights into Carbon Utilization and Element Cycling Functions of Hydrothermarchaeota in Hydrothermal Sediment.</title>
        <authorList>
            <person name="Zhou Z."/>
            <person name="Liu Y."/>
            <person name="Xu W."/>
            <person name="Pan J."/>
            <person name="Luo Z.H."/>
            <person name="Li M."/>
        </authorList>
    </citation>
    <scope>NUCLEOTIDE SEQUENCE [LARGE SCALE GENOMIC DNA]</scope>
    <source>
        <strain evidence="1">SpSt-508</strain>
    </source>
</reference>
<dbReference type="InterPro" id="IPR010869">
    <property type="entry name" value="DUF1501"/>
</dbReference>
<accession>A0A7C4LKK2</accession>
<dbReference type="Pfam" id="PF07394">
    <property type="entry name" value="DUF1501"/>
    <property type="match status" value="1"/>
</dbReference>
<dbReference type="EMBL" id="DSVQ01000012">
    <property type="protein sequence ID" value="HGT39153.1"/>
    <property type="molecule type" value="Genomic_DNA"/>
</dbReference>
<gene>
    <name evidence="1" type="ORF">ENS64_07800</name>
</gene>
<name>A0A7C4LKK2_9PLAN</name>
<sequence length="497" mass="55674">MSSHHDVRWTWRELTGSDSTPRREHPAAAADVLDRRSVLNRLSGVVGLAALARLQHAAASAQEPVRGGLTHPPRAQRIIYLFQSGAPSQLDLFDYKPRLREWHNTDLPESVRQGQRLTGMTAAQERFPIAASKFRFQRHGDCGAWVSELLPETARIVDDVCFVRTLHTEAINHDPAVTFLQTGAQLAGRPSMGAWLSYGLGSLNENLPAFVAMISGTGDQPLYDRLWGSGFLPSRYQGVKLRSLGDPVPYLSHPAGLDAAVRRRMLDDLTTLNTRHGYAVGDPEIATRIAQYELAFRMQTSVPELVDLRGESEHTFRMYGDDARTPGTFAYHCLLARRLAERGVRFIQLFHRGWDQHRYLPRDLAKQCQLTDQASAALVRDLKQRGLLDDTLVVWGGEFGRTVYCQGPLTADDYGRDHHPRCFTIWLAGGGVKAGLTYGTTDEYGYNVVDQPVHVHDFHATLLHLLGIDHERLTYRFQGRDYRLTDVAGQVIHGLLA</sequence>
<dbReference type="PANTHER" id="PTHR43737">
    <property type="entry name" value="BLL7424 PROTEIN"/>
    <property type="match status" value="1"/>
</dbReference>
<dbReference type="AlphaFoldDB" id="A0A7C4LKK2"/>
<proteinExistence type="predicted"/>
<evidence type="ECO:0000313" key="1">
    <source>
        <dbReference type="EMBL" id="HGT39153.1"/>
    </source>
</evidence>
<dbReference type="InterPro" id="IPR017850">
    <property type="entry name" value="Alkaline_phosphatase_core_sf"/>
</dbReference>
<comment type="caution">
    <text evidence="1">The sequence shown here is derived from an EMBL/GenBank/DDBJ whole genome shotgun (WGS) entry which is preliminary data.</text>
</comment>
<organism evidence="1">
    <name type="scientific">Schlesneria paludicola</name>
    <dbReference type="NCBI Taxonomy" id="360056"/>
    <lineage>
        <taxon>Bacteria</taxon>
        <taxon>Pseudomonadati</taxon>
        <taxon>Planctomycetota</taxon>
        <taxon>Planctomycetia</taxon>
        <taxon>Planctomycetales</taxon>
        <taxon>Planctomycetaceae</taxon>
        <taxon>Schlesneria</taxon>
    </lineage>
</organism>
<dbReference type="Gene3D" id="3.40.720.10">
    <property type="entry name" value="Alkaline Phosphatase, subunit A"/>
    <property type="match status" value="1"/>
</dbReference>